<dbReference type="GO" id="GO:0070034">
    <property type="term" value="F:telomerase RNA binding"/>
    <property type="evidence" value="ECO:0007669"/>
    <property type="project" value="TreeGrafter"/>
</dbReference>
<feature type="region of interest" description="Disordered" evidence="6">
    <location>
        <begin position="527"/>
        <end position="1043"/>
    </location>
</feature>
<feature type="compositionally biased region" description="Polar residues" evidence="6">
    <location>
        <begin position="465"/>
        <end position="486"/>
    </location>
</feature>
<dbReference type="InterPro" id="IPR045153">
    <property type="entry name" value="Est1/Ebs1-like"/>
</dbReference>
<dbReference type="EMBL" id="NEDP02001510">
    <property type="protein sequence ID" value="OWF53112.1"/>
    <property type="molecule type" value="Genomic_DNA"/>
</dbReference>
<feature type="compositionally biased region" description="Basic and acidic residues" evidence="6">
    <location>
        <begin position="1364"/>
        <end position="1378"/>
    </location>
</feature>
<evidence type="ECO:0000313" key="9">
    <source>
        <dbReference type="Proteomes" id="UP000242188"/>
    </source>
</evidence>
<dbReference type="PANTHER" id="PTHR15696:SF0">
    <property type="entry name" value="TELOMERASE-BINDING PROTEIN EST1A"/>
    <property type="match status" value="1"/>
</dbReference>
<feature type="compositionally biased region" description="Basic and acidic residues" evidence="6">
    <location>
        <begin position="772"/>
        <end position="814"/>
    </location>
</feature>
<feature type="compositionally biased region" description="Low complexity" evidence="6">
    <location>
        <begin position="621"/>
        <end position="635"/>
    </location>
</feature>
<dbReference type="SMART" id="SM00670">
    <property type="entry name" value="PINc"/>
    <property type="match status" value="1"/>
</dbReference>
<feature type="compositionally biased region" description="Basic and acidic residues" evidence="6">
    <location>
        <begin position="940"/>
        <end position="951"/>
    </location>
</feature>
<feature type="region of interest" description="Disordered" evidence="6">
    <location>
        <begin position="1364"/>
        <end position="1412"/>
    </location>
</feature>
<dbReference type="PANTHER" id="PTHR15696">
    <property type="entry name" value="SMG-7 SUPPRESSOR WITH MORPHOLOGICAL EFFECT ON GENITALIA PROTEIN 7"/>
    <property type="match status" value="1"/>
</dbReference>
<feature type="compositionally biased region" description="Polar residues" evidence="6">
    <location>
        <begin position="365"/>
        <end position="379"/>
    </location>
</feature>
<dbReference type="InterPro" id="IPR018834">
    <property type="entry name" value="DNA/RNA-bd_Est1-type"/>
</dbReference>
<reference evidence="8 9" key="1">
    <citation type="journal article" date="2017" name="Nat. Ecol. Evol.">
        <title>Scallop genome provides insights into evolution of bilaterian karyotype and development.</title>
        <authorList>
            <person name="Wang S."/>
            <person name="Zhang J."/>
            <person name="Jiao W."/>
            <person name="Li J."/>
            <person name="Xun X."/>
            <person name="Sun Y."/>
            <person name="Guo X."/>
            <person name="Huan P."/>
            <person name="Dong B."/>
            <person name="Zhang L."/>
            <person name="Hu X."/>
            <person name="Sun X."/>
            <person name="Wang J."/>
            <person name="Zhao C."/>
            <person name="Wang Y."/>
            <person name="Wang D."/>
            <person name="Huang X."/>
            <person name="Wang R."/>
            <person name="Lv J."/>
            <person name="Li Y."/>
            <person name="Zhang Z."/>
            <person name="Liu B."/>
            <person name="Lu W."/>
            <person name="Hui Y."/>
            <person name="Liang J."/>
            <person name="Zhou Z."/>
            <person name="Hou R."/>
            <person name="Li X."/>
            <person name="Liu Y."/>
            <person name="Li H."/>
            <person name="Ning X."/>
            <person name="Lin Y."/>
            <person name="Zhao L."/>
            <person name="Xing Q."/>
            <person name="Dou J."/>
            <person name="Li Y."/>
            <person name="Mao J."/>
            <person name="Guo H."/>
            <person name="Dou H."/>
            <person name="Li T."/>
            <person name="Mu C."/>
            <person name="Jiang W."/>
            <person name="Fu Q."/>
            <person name="Fu X."/>
            <person name="Miao Y."/>
            <person name="Liu J."/>
            <person name="Yu Q."/>
            <person name="Li R."/>
            <person name="Liao H."/>
            <person name="Li X."/>
            <person name="Kong Y."/>
            <person name="Jiang Z."/>
            <person name="Chourrout D."/>
            <person name="Li R."/>
            <person name="Bao Z."/>
        </authorList>
    </citation>
    <scope>NUCLEOTIDE SEQUENCE [LARGE SCALE GENOMIC DNA]</scope>
    <source>
        <strain evidence="8 9">PY_sf001</strain>
    </source>
</reference>
<dbReference type="CDD" id="cd09885">
    <property type="entry name" value="PIN_Smg6-like"/>
    <property type="match status" value="1"/>
</dbReference>
<dbReference type="Pfam" id="PF10373">
    <property type="entry name" value="EST1_DNA_bind"/>
    <property type="match status" value="1"/>
</dbReference>
<gene>
    <name evidence="8" type="ORF">KP79_PYT00535</name>
</gene>
<feature type="compositionally biased region" description="Low complexity" evidence="6">
    <location>
        <begin position="746"/>
        <end position="764"/>
    </location>
</feature>
<organism evidence="8 9">
    <name type="scientific">Mizuhopecten yessoensis</name>
    <name type="common">Japanese scallop</name>
    <name type="synonym">Patinopecten yessoensis</name>
    <dbReference type="NCBI Taxonomy" id="6573"/>
    <lineage>
        <taxon>Eukaryota</taxon>
        <taxon>Metazoa</taxon>
        <taxon>Spiralia</taxon>
        <taxon>Lophotrochozoa</taxon>
        <taxon>Mollusca</taxon>
        <taxon>Bivalvia</taxon>
        <taxon>Autobranchia</taxon>
        <taxon>Pteriomorphia</taxon>
        <taxon>Pectinida</taxon>
        <taxon>Pectinoidea</taxon>
        <taxon>Pectinidae</taxon>
        <taxon>Mizuhopecten</taxon>
    </lineage>
</organism>
<dbReference type="Gene3D" id="1.25.40.10">
    <property type="entry name" value="Tetratricopeptide repeat domain"/>
    <property type="match status" value="1"/>
</dbReference>
<feature type="region of interest" description="Disordered" evidence="6">
    <location>
        <begin position="1686"/>
        <end position="1726"/>
    </location>
</feature>
<feature type="compositionally biased region" description="Polar residues" evidence="6">
    <location>
        <begin position="994"/>
        <end position="1026"/>
    </location>
</feature>
<feature type="compositionally biased region" description="Acidic residues" evidence="6">
    <location>
        <begin position="1707"/>
        <end position="1726"/>
    </location>
</feature>
<evidence type="ECO:0000256" key="5">
    <source>
        <dbReference type="ARBA" id="ARBA00023242"/>
    </source>
</evidence>
<protein>
    <submittedName>
        <fullName evidence="8">Telomerase-binding protein EST1A</fullName>
    </submittedName>
</protein>
<feature type="compositionally biased region" description="Basic and acidic residues" evidence="6">
    <location>
        <begin position="162"/>
        <end position="171"/>
    </location>
</feature>
<keyword evidence="5" id="KW-0539">Nucleus</keyword>
<comment type="caution">
    <text evidence="8">The sequence shown here is derived from an EMBL/GenBank/DDBJ whole genome shotgun (WGS) entry which is preliminary data.</text>
</comment>
<dbReference type="GO" id="GO:0042162">
    <property type="term" value="F:telomeric DNA binding"/>
    <property type="evidence" value="ECO:0007669"/>
    <property type="project" value="TreeGrafter"/>
</dbReference>
<feature type="compositionally biased region" description="Low complexity" evidence="6">
    <location>
        <begin position="661"/>
        <end position="672"/>
    </location>
</feature>
<feature type="region of interest" description="Disordered" evidence="6">
    <location>
        <begin position="20"/>
        <end position="119"/>
    </location>
</feature>
<comment type="subcellular location">
    <subcellularLocation>
        <location evidence="2">Cytoplasm</location>
    </subcellularLocation>
    <subcellularLocation>
        <location evidence="1">Nucleus</location>
    </subcellularLocation>
</comment>
<dbReference type="InterPro" id="IPR002716">
    <property type="entry name" value="PIN_dom"/>
</dbReference>
<evidence type="ECO:0000256" key="2">
    <source>
        <dbReference type="ARBA" id="ARBA00004496"/>
    </source>
</evidence>
<feature type="region of interest" description="Disordered" evidence="6">
    <location>
        <begin position="132"/>
        <end position="496"/>
    </location>
</feature>
<dbReference type="InterPro" id="IPR011990">
    <property type="entry name" value="TPR-like_helical_dom_sf"/>
</dbReference>
<evidence type="ECO:0000259" key="7">
    <source>
        <dbReference type="SMART" id="SM00670"/>
    </source>
</evidence>
<dbReference type="Gene3D" id="3.40.50.1010">
    <property type="entry name" value="5'-nuclease"/>
    <property type="match status" value="1"/>
</dbReference>
<dbReference type="OrthoDB" id="2017974at2759"/>
<feature type="compositionally biased region" description="Basic and acidic residues" evidence="6">
    <location>
        <begin position="587"/>
        <end position="599"/>
    </location>
</feature>
<dbReference type="GO" id="GO:0005737">
    <property type="term" value="C:cytoplasm"/>
    <property type="evidence" value="ECO:0007669"/>
    <property type="project" value="UniProtKB-SubCell"/>
</dbReference>
<feature type="domain" description="PIN" evidence="7">
    <location>
        <begin position="1772"/>
        <end position="1924"/>
    </location>
</feature>
<feature type="compositionally biased region" description="Basic and acidic residues" evidence="6">
    <location>
        <begin position="28"/>
        <end position="47"/>
    </location>
</feature>
<name>A0A210QWQ8_MIZYE</name>
<feature type="compositionally biased region" description="Basic and acidic residues" evidence="6">
    <location>
        <begin position="347"/>
        <end position="364"/>
    </location>
</feature>
<feature type="compositionally biased region" description="Basic residues" evidence="6">
    <location>
        <begin position="900"/>
        <end position="913"/>
    </location>
</feature>
<dbReference type="Pfam" id="PF13638">
    <property type="entry name" value="PIN_4"/>
    <property type="match status" value="1"/>
</dbReference>
<keyword evidence="3" id="KW-0963">Cytoplasm</keyword>
<feature type="compositionally biased region" description="Basic and acidic residues" evidence="6">
    <location>
        <begin position="558"/>
        <end position="577"/>
    </location>
</feature>
<feature type="compositionally biased region" description="Basic and acidic residues" evidence="6">
    <location>
        <begin position="833"/>
        <end position="899"/>
    </location>
</feature>
<dbReference type="SUPFAM" id="SSF88723">
    <property type="entry name" value="PIN domain-like"/>
    <property type="match status" value="1"/>
</dbReference>
<evidence type="ECO:0000256" key="1">
    <source>
        <dbReference type="ARBA" id="ARBA00004123"/>
    </source>
</evidence>
<dbReference type="InterPro" id="IPR019458">
    <property type="entry name" value="Est1-like_N"/>
</dbReference>
<evidence type="ECO:0000256" key="3">
    <source>
        <dbReference type="ARBA" id="ARBA00022490"/>
    </source>
</evidence>
<dbReference type="GO" id="GO:0005697">
    <property type="term" value="C:telomerase holoenzyme complex"/>
    <property type="evidence" value="ECO:0007669"/>
    <property type="project" value="TreeGrafter"/>
</dbReference>
<feature type="compositionally biased region" description="Polar residues" evidence="6">
    <location>
        <begin position="251"/>
        <end position="262"/>
    </location>
</feature>
<evidence type="ECO:0000256" key="6">
    <source>
        <dbReference type="SAM" id="MobiDB-lite"/>
    </source>
</evidence>
<evidence type="ECO:0000256" key="4">
    <source>
        <dbReference type="ARBA" id="ARBA00023161"/>
    </source>
</evidence>
<dbReference type="STRING" id="6573.A0A210QWQ8"/>
<proteinExistence type="predicted"/>
<accession>A0A210QWQ8</accession>
<feature type="compositionally biased region" description="Polar residues" evidence="6">
    <location>
        <begin position="219"/>
        <end position="241"/>
    </location>
</feature>
<keyword evidence="9" id="KW-1185">Reference proteome</keyword>
<dbReference type="SUPFAM" id="SSF48452">
    <property type="entry name" value="TPR-like"/>
    <property type="match status" value="1"/>
</dbReference>
<dbReference type="FunFam" id="3.40.50.1010:FF:000014">
    <property type="entry name" value="telomerase-binding protein EST1A isoform X1"/>
    <property type="match status" value="1"/>
</dbReference>
<feature type="compositionally biased region" description="Basic and acidic residues" evidence="6">
    <location>
        <begin position="313"/>
        <end position="328"/>
    </location>
</feature>
<dbReference type="GO" id="GO:0000184">
    <property type="term" value="P:nuclear-transcribed mRNA catabolic process, nonsense-mediated decay"/>
    <property type="evidence" value="ECO:0007669"/>
    <property type="project" value="UniProtKB-KW"/>
</dbReference>
<dbReference type="Proteomes" id="UP000242188">
    <property type="component" value="Unassembled WGS sequence"/>
</dbReference>
<evidence type="ECO:0000313" key="8">
    <source>
        <dbReference type="EMBL" id="OWF53112.1"/>
    </source>
</evidence>
<keyword evidence="4" id="KW-0866">Nonsense-mediated mRNA decay</keyword>
<dbReference type="Pfam" id="PF10374">
    <property type="entry name" value="EST1"/>
    <property type="match status" value="1"/>
</dbReference>
<dbReference type="InterPro" id="IPR029060">
    <property type="entry name" value="PIN-like_dom_sf"/>
</dbReference>
<sequence length="1946" mass="219888">MAAKTDIVRISYGELENIVQKKTGKSSAHQERQVKEDEQAASRLEKKKERRQKRPTRGVYQPPSILRHKQQLEQSGGGDWNGDAEGGTQSECWEGELDVESHGSATNSSKENSVEKEVDSVLKSIRNLQVQSDDGLVSTGDSKKKFKSGKRPEMQRYVPKGKLMEQHQKDSESEEVEDSSRIPPVNSFVVASPLLDDSTSSRKIDLGKSSPLDVKITFANPTSSPQGSKSDDVPTTSQRAGSESRLMRGQGESQTTGGQAWRSTGGPEEGQMQDRNKIDNNNQKFVRDKRQGQRGQFMGDRGGKHGGGYGRGQNREEGYGTWPREKGSGRGSPQKGDSPPQTENWDVELRIVEKGDIEEKDDKQNQNNGTSQVSSNVVTGTEPPKPQRISQRRSRDRPVKQTTVSIVDAPDEPEDASGSHIPTMIFERRNSNSSLTGSIQGGNGNLKQKPPKGQISAKGPPKRYSLSTMRRQRTGSVSSDVSTASDLSIDDETTTRILDWDKEVEREMAKQVQDETLKLKEYLERQGDFPGMDFGMGVSSTDQKQSDRMSETGSEYGMYRDKASERQYRPSRAKDNQYNENINRNSGSRDRHGGSEHWYNELPRSRRKNRRSSLNGRQSRDSSVSSVQSVQSVQSYQGDEGEKMYHSLSLPRKGRRRRRSSNSSLKDISSSREALNNPENLKLKITFAQDHNEKRQVTMQGPGQGHQQGHGQSHQQGHGQGHQQGHGHGHKQGHAQGHQQGHDQGQHQGQVHQQGQKGQGPAPRGRGRGRARSAERSRDKQGSGGRSEDYRDQSGQGKDHNDRGGTGRGQDRRSVGRGQDMRGNQGWGQDAKVGSRDNRGNGHETRGQSHDARGYKQDIRSHGEDSRSQSHDTKSQRQDIRGPGHDARGHGKDVRGHGKDQHHRYDRRERRHSGRDEPMHEAGTSPRGGLLKLPSGALHNEAHNYQDESQGHSRKNVGPQAHTGSSGNSTRGGAGQRRLFDPNNPNKPIMIQDGNKSQNFQQDSNSKPLQFQDVGQDNPTSPTSPLGQPPFHQGYPPTGLAAPYFQNYDPRFVDAGHAFPQRHPGPHSVPLSGHPGPPGGYYFPYPVPYRDMAMYPEEMYHRDPYYQGGEYDQDIAISGRSRTQCRAIAERMIQESLPLDSQLSDLVARRLSGKDFTALAQIRQELQCKCEQVILLDLDVANKHNAEQILWKSVYYQVIEVFRKNLAEEKDEETKAQLTHILNQGTEFYERLLQKLQQTFNFQLEVFLDTTVLPPDNISRTVKLALLSTQRTLICLGDIARYREQSNDTGKVNYGRARNWYSKAQQIAPKNGRPYNQLAILALYTRRKLDAVYYYMRSLAASNPFLTARESLISLFDEARKKAQNSEKKREQEKEKSLQLKQQKRQQGERIEVWVSADGTSTEDTGEGSTDQDLSKLDAVELNKRFVLSFLNVHGKLFTKVGRETFPECCAQMLKEFDALLRRGAIGPTRLLQLMAINMFAIDNTALKTTLSPSDPNFELLRSELQEQAVQLGLDMFGILVRRCSEQLKEHLVSNDYPTHMFSRELEEQVPGIKVWTDWMYCNPTLWNPPPNIHEFTFGPDVDVWQSCADLCNILRNVDTSHVKLYRDKKEGCDPVILHEDNMLAGFVPLLSLPIKLHYVHSTVTKEIAKDCCRIEKLQDFGDYLCGIPTPMLSFDVEKKQYYSVAPPTGFSDEEKEDDKSEGQLSGEEEDVIVESESEEVTGEDDEHVRHLREKKEELKRIKEEQRKQKETFQKIVDKNRHHLIQLEIHPIFLVPDTNCFIDHLSSVKKLIQHQKYTVTIPLIVINELDGLAKGSRMGQYDSHEHADKVKKSAEETIRYLEAEFQKKNNHLRAQTTKGNVMETISFRSEETDTDSGNNDDLILSCCLHYCKDKARDFMTKDKDAPIRLYRDVVLLTDDRNLRLKAHTYNVPVKDVPSFMQWSKVT</sequence>
<feature type="compositionally biased region" description="Low complexity" evidence="6">
    <location>
        <begin position="1398"/>
        <end position="1411"/>
    </location>
</feature>